<evidence type="ECO:0000313" key="2">
    <source>
        <dbReference type="EMBL" id="CEG35160.1"/>
    </source>
</evidence>
<dbReference type="OrthoDB" id="126538at2759"/>
<dbReference type="EMBL" id="CCYD01000007">
    <property type="protein sequence ID" value="CEG35160.1"/>
    <property type="molecule type" value="Genomic_DNA"/>
</dbReference>
<dbReference type="OMA" id="FEMACEH"/>
<protein>
    <submittedName>
        <fullName evidence="2">Uncharacterized protein</fullName>
    </submittedName>
</protein>
<dbReference type="GeneID" id="36408968"/>
<feature type="compositionally biased region" description="Basic and acidic residues" evidence="1">
    <location>
        <begin position="208"/>
        <end position="226"/>
    </location>
</feature>
<keyword evidence="3" id="KW-1185">Reference proteome</keyword>
<organism evidence="2 3">
    <name type="scientific">Plasmopara halstedii</name>
    <name type="common">Downy mildew of sunflower</name>
    <dbReference type="NCBI Taxonomy" id="4781"/>
    <lineage>
        <taxon>Eukaryota</taxon>
        <taxon>Sar</taxon>
        <taxon>Stramenopiles</taxon>
        <taxon>Oomycota</taxon>
        <taxon>Peronosporomycetes</taxon>
        <taxon>Peronosporales</taxon>
        <taxon>Peronosporaceae</taxon>
        <taxon>Plasmopara</taxon>
    </lineage>
</organism>
<sequence length="324" mass="37709">MSNGVYDRRGSSIAADVDAAIERIVDQFESGDLALRLDVLRALSSQAKLAFETTRMREHLTKHPVSTDIIQGSTMQSQLYNMLAENLTVESYSCNYDVQRNVVMTTDVRWTLQPQSHIRNVKKRKKMTTLEATKKTAMLTMYRFERTRKEKEDEEDEWETSISFTVTVAFEANCTTPRELLNFEMTCEHAYPRSYYEDQQQSYNEGTDADRTEEMQHHHQQTKEEQNDIITGQTERNRRDFGENCRSFRFDDEVLADICNWMGPDDDELDLMEVIGFFMALPVYEDEWVIDERICEILFQGEMGVCTDEESCSSRDDEIGLDGE</sequence>
<evidence type="ECO:0000256" key="1">
    <source>
        <dbReference type="SAM" id="MobiDB-lite"/>
    </source>
</evidence>
<dbReference type="AlphaFoldDB" id="A0A0P1A505"/>
<proteinExistence type="predicted"/>
<dbReference type="RefSeq" id="XP_024571529.1">
    <property type="nucleotide sequence ID" value="XM_024730691.1"/>
</dbReference>
<accession>A0A0P1A505</accession>
<evidence type="ECO:0000313" key="3">
    <source>
        <dbReference type="Proteomes" id="UP000054928"/>
    </source>
</evidence>
<name>A0A0P1A505_PLAHL</name>
<dbReference type="Proteomes" id="UP000054928">
    <property type="component" value="Unassembled WGS sequence"/>
</dbReference>
<feature type="region of interest" description="Disordered" evidence="1">
    <location>
        <begin position="198"/>
        <end position="227"/>
    </location>
</feature>
<reference evidence="3" key="1">
    <citation type="submission" date="2014-09" db="EMBL/GenBank/DDBJ databases">
        <authorList>
            <person name="Sharma Rahul"/>
            <person name="Thines Marco"/>
        </authorList>
    </citation>
    <scope>NUCLEOTIDE SEQUENCE [LARGE SCALE GENOMIC DNA]</scope>
</reference>